<keyword evidence="2" id="KW-0732">Signal</keyword>
<dbReference type="PaxDb" id="4113-PGSC0003DMT400091634"/>
<dbReference type="Proteomes" id="UP000011115">
    <property type="component" value="Unassembled WGS sequence"/>
</dbReference>
<evidence type="ECO:0000313" key="4">
    <source>
        <dbReference type="Proteomes" id="UP000011115"/>
    </source>
</evidence>
<dbReference type="Gramene" id="PGSC0003DMT400091634">
    <property type="protein sequence ID" value="PGSC0003DMT400091634"/>
    <property type="gene ID" value="PGSC0003DMG400041205"/>
</dbReference>
<organism evidence="3 4">
    <name type="scientific">Solanum tuberosum</name>
    <name type="common">Potato</name>
    <dbReference type="NCBI Taxonomy" id="4113"/>
    <lineage>
        <taxon>Eukaryota</taxon>
        <taxon>Viridiplantae</taxon>
        <taxon>Streptophyta</taxon>
        <taxon>Embryophyta</taxon>
        <taxon>Tracheophyta</taxon>
        <taxon>Spermatophyta</taxon>
        <taxon>Magnoliopsida</taxon>
        <taxon>eudicotyledons</taxon>
        <taxon>Gunneridae</taxon>
        <taxon>Pentapetalae</taxon>
        <taxon>asterids</taxon>
        <taxon>lamiids</taxon>
        <taxon>Solanales</taxon>
        <taxon>Solanaceae</taxon>
        <taxon>Solanoideae</taxon>
        <taxon>Solaneae</taxon>
        <taxon>Solanum</taxon>
    </lineage>
</organism>
<dbReference type="InParanoid" id="M1DN26"/>
<feature type="signal peptide" evidence="2">
    <location>
        <begin position="1"/>
        <end position="18"/>
    </location>
</feature>
<feature type="chain" id="PRO_5004014598" evidence="2">
    <location>
        <begin position="19"/>
        <end position="141"/>
    </location>
</feature>
<evidence type="ECO:0000313" key="3">
    <source>
        <dbReference type="EnsemblPlants" id="PGSC0003DMT400091634"/>
    </source>
</evidence>
<dbReference type="HOGENOM" id="CLU_1828709_0_0_1"/>
<keyword evidence="4" id="KW-1185">Reference proteome</keyword>
<proteinExistence type="predicted"/>
<dbReference type="EnsemblPlants" id="PGSC0003DMT400091634">
    <property type="protein sequence ID" value="PGSC0003DMT400091634"/>
    <property type="gene ID" value="PGSC0003DMG400041205"/>
</dbReference>
<reference evidence="4" key="1">
    <citation type="journal article" date="2011" name="Nature">
        <title>Genome sequence and analysis of the tuber crop potato.</title>
        <authorList>
            <consortium name="The Potato Genome Sequencing Consortium"/>
        </authorList>
    </citation>
    <scope>NUCLEOTIDE SEQUENCE [LARGE SCALE GENOMIC DNA]</scope>
    <source>
        <strain evidence="4">cv. DM1-3 516 R44</strain>
    </source>
</reference>
<dbReference type="AlphaFoldDB" id="M1DN26"/>
<evidence type="ECO:0000256" key="1">
    <source>
        <dbReference type="SAM" id="MobiDB-lite"/>
    </source>
</evidence>
<feature type="compositionally biased region" description="Acidic residues" evidence="1">
    <location>
        <begin position="65"/>
        <end position="82"/>
    </location>
</feature>
<sequence length="141" mass="15929">MTILRVLYISLLFSQCFLTQIHRLIVKKDQTIPTDAEPPDTIIEVCYLNTTGNILEDDYRQVISEDENDDISEEENDSPELTDDAHARQLIETFCSSSQMQKVVDEQGLSPRGTILLSPGSGTGPPATRTRKMRKLKLPYD</sequence>
<protein>
    <submittedName>
        <fullName evidence="3">Uncharacterized protein</fullName>
    </submittedName>
</protein>
<accession>M1DN26</accession>
<evidence type="ECO:0000256" key="2">
    <source>
        <dbReference type="SAM" id="SignalP"/>
    </source>
</evidence>
<feature type="region of interest" description="Disordered" evidence="1">
    <location>
        <begin position="65"/>
        <end position="85"/>
    </location>
</feature>
<reference evidence="3" key="2">
    <citation type="submission" date="2015-06" db="UniProtKB">
        <authorList>
            <consortium name="EnsemblPlants"/>
        </authorList>
    </citation>
    <scope>IDENTIFICATION</scope>
    <source>
        <strain evidence="3">DM1-3 516 R44</strain>
    </source>
</reference>
<feature type="compositionally biased region" description="Basic residues" evidence="1">
    <location>
        <begin position="129"/>
        <end position="141"/>
    </location>
</feature>
<feature type="region of interest" description="Disordered" evidence="1">
    <location>
        <begin position="107"/>
        <end position="141"/>
    </location>
</feature>
<name>M1DN26_SOLTU</name>